<dbReference type="InterPro" id="IPR036068">
    <property type="entry name" value="Nicotinate_pribotase-like_C"/>
</dbReference>
<dbReference type="InterPro" id="IPR006405">
    <property type="entry name" value="Nic_PRibTrfase_pncB"/>
</dbReference>
<comment type="PTM">
    <text evidence="9">Transiently phosphorylated on a His residue during the reaction cycle. Phosphorylation strongly increases the affinity for substrates and increases the rate of nicotinate D-ribonucleotide production. Dephosphorylation regenerates the low-affinity form of the enzyme, leading to product release.</text>
</comment>
<dbReference type="Pfam" id="PF04095">
    <property type="entry name" value="NAPRTase"/>
    <property type="match status" value="1"/>
</dbReference>
<dbReference type="Proteomes" id="UP001565200">
    <property type="component" value="Unassembled WGS sequence"/>
</dbReference>
<evidence type="ECO:0000256" key="3">
    <source>
        <dbReference type="ARBA" id="ARBA00013236"/>
    </source>
</evidence>
<sequence>MTAQTTLFSPRNLSLMMDLYELTMANGYFTSGVKDTRAVFDLFYRSNPDDGGFAIFAGLEQALDYVEHIHFDGDDIAYLRSLGLFTAEFLDYLAAFRFTGDIYAVDEGTVVYPNEPLVTVVAPLIEAQIIETAMLSQINHQSLIATKANRIVRAAQGRMVSDMGARRAHNADAAVYGARAAYIGGVEATATVLAGKMFGIPVTGTMAHSWIMSFASEYEAFKVYAQVYGSNSVFLVDTYNTLKSGLPNAIKAAHDILLPAGKKLKGIRIDSGDIAYLSKEARRMLDEAGLEDCSIVASNSLDEFNIRSIISQGGCVDIFGVGERLITSKSDSTFGGVYKLTALEKDGRWVPKIKVSDNVVKITNPGRKDLYRVYDSDGKSIAELIADHGEPVNGAVPELVCADRPWQTLDYLGCTFKKLQHQVVAGGQRISQTRPLHQLQDYVREQMIREVREEEQRLDNPDIHTLAMTSGYYNRKLALLKETEAGLGGE</sequence>
<keyword evidence="6 9" id="KW-0662">Pyridine nucleotide biosynthesis</keyword>
<evidence type="ECO:0000256" key="6">
    <source>
        <dbReference type="ARBA" id="ARBA00022642"/>
    </source>
</evidence>
<evidence type="ECO:0000256" key="8">
    <source>
        <dbReference type="ARBA" id="ARBA00048668"/>
    </source>
</evidence>
<feature type="domain" description="Nicotinate phosphoribosyltransferase C-terminal" evidence="12">
    <location>
        <begin position="367"/>
        <end position="474"/>
    </location>
</feature>
<dbReference type="InterPro" id="IPR040727">
    <property type="entry name" value="NAPRTase_N"/>
</dbReference>
<evidence type="ECO:0000259" key="12">
    <source>
        <dbReference type="Pfam" id="PF17956"/>
    </source>
</evidence>
<dbReference type="EC" id="6.3.4.21" evidence="3 9"/>
<dbReference type="NCBIfam" id="NF009131">
    <property type="entry name" value="PRK12484.1"/>
    <property type="match status" value="1"/>
</dbReference>
<dbReference type="EMBL" id="JBCLPP010000017">
    <property type="protein sequence ID" value="MEY8245436.1"/>
    <property type="molecule type" value="Genomic_DNA"/>
</dbReference>
<dbReference type="InterPro" id="IPR041619">
    <property type="entry name" value="NAPRTase_C"/>
</dbReference>
<dbReference type="NCBIfam" id="TIGR01513">
    <property type="entry name" value="NAPRTase_put"/>
    <property type="match status" value="1"/>
</dbReference>
<organism evidence="13 14">
    <name type="scientific">Heminiphilus faecis</name>
    <dbReference type="NCBI Taxonomy" id="2601703"/>
    <lineage>
        <taxon>Bacteria</taxon>
        <taxon>Pseudomonadati</taxon>
        <taxon>Bacteroidota</taxon>
        <taxon>Bacteroidia</taxon>
        <taxon>Bacteroidales</taxon>
        <taxon>Muribaculaceae</taxon>
        <taxon>Heminiphilus</taxon>
    </lineage>
</organism>
<evidence type="ECO:0000313" key="14">
    <source>
        <dbReference type="Proteomes" id="UP001565200"/>
    </source>
</evidence>
<feature type="domain" description="Nicotinate phosphoribosyltransferase N-terminal" evidence="11">
    <location>
        <begin position="15"/>
        <end position="139"/>
    </location>
</feature>
<keyword evidence="14" id="KW-1185">Reference proteome</keyword>
<name>A0ABV4CXS0_9BACT</name>
<proteinExistence type="inferred from homology"/>
<dbReference type="NCBIfam" id="NF006695">
    <property type="entry name" value="PRK09243.1-2"/>
    <property type="match status" value="1"/>
</dbReference>
<keyword evidence="4" id="KW-0597">Phosphoprotein</keyword>
<dbReference type="RefSeq" id="WP_369863437.1">
    <property type="nucleotide sequence ID" value="NZ_JBCLPP010000017.1"/>
</dbReference>
<evidence type="ECO:0000259" key="11">
    <source>
        <dbReference type="Pfam" id="PF17767"/>
    </source>
</evidence>
<feature type="domain" description="Nicotinate/nicotinamide phosphoribosyltransferase" evidence="10">
    <location>
        <begin position="160"/>
        <end position="362"/>
    </location>
</feature>
<dbReference type="Pfam" id="PF17956">
    <property type="entry name" value="NAPRTase_C"/>
    <property type="match status" value="1"/>
</dbReference>
<dbReference type="SUPFAM" id="SSF54675">
    <property type="entry name" value="Nicotinate/Quinolinate PRTase N-terminal domain-like"/>
    <property type="match status" value="1"/>
</dbReference>
<evidence type="ECO:0000256" key="2">
    <source>
        <dbReference type="ARBA" id="ARBA00010897"/>
    </source>
</evidence>
<comment type="caution">
    <text evidence="13">The sequence shown here is derived from an EMBL/GenBank/DDBJ whole genome shotgun (WGS) entry which is preliminary data.</text>
</comment>
<reference evidence="13 14" key="1">
    <citation type="submission" date="2024-03" db="EMBL/GenBank/DDBJ databases">
        <title>Mouse gut bacterial collection (mGBC) of GemPharmatech.</title>
        <authorList>
            <person name="He Y."/>
            <person name="Dong L."/>
            <person name="Wu D."/>
            <person name="Gao X."/>
            <person name="Lin Z."/>
        </authorList>
    </citation>
    <scope>NUCLEOTIDE SEQUENCE [LARGE SCALE GENOMIC DNA]</scope>
    <source>
        <strain evidence="13 14">54-13</strain>
    </source>
</reference>
<comment type="function">
    <text evidence="9">Catalyzes the first step in the biosynthesis of NAD from nicotinic acid, the ATP-dependent synthesis of beta-nicotinate D-ribonucleotide from nicotinate and 5-phospho-D-ribose 1-phosphate.</text>
</comment>
<keyword evidence="7 9" id="KW-0808">Transferase</keyword>
<evidence type="ECO:0000256" key="5">
    <source>
        <dbReference type="ARBA" id="ARBA00022598"/>
    </source>
</evidence>
<evidence type="ECO:0000256" key="9">
    <source>
        <dbReference type="RuleBase" id="RU365100"/>
    </source>
</evidence>
<dbReference type="Pfam" id="PF17767">
    <property type="entry name" value="NAPRTase_N"/>
    <property type="match status" value="1"/>
</dbReference>
<evidence type="ECO:0000256" key="4">
    <source>
        <dbReference type="ARBA" id="ARBA00022553"/>
    </source>
</evidence>
<comment type="catalytic activity">
    <reaction evidence="8 9">
        <text>5-phospho-alpha-D-ribose 1-diphosphate + nicotinate + ATP + H2O = nicotinate beta-D-ribonucleotide + ADP + phosphate + diphosphate</text>
        <dbReference type="Rhea" id="RHEA:36163"/>
        <dbReference type="ChEBI" id="CHEBI:15377"/>
        <dbReference type="ChEBI" id="CHEBI:30616"/>
        <dbReference type="ChEBI" id="CHEBI:32544"/>
        <dbReference type="ChEBI" id="CHEBI:33019"/>
        <dbReference type="ChEBI" id="CHEBI:43474"/>
        <dbReference type="ChEBI" id="CHEBI:57502"/>
        <dbReference type="ChEBI" id="CHEBI:58017"/>
        <dbReference type="ChEBI" id="CHEBI:456216"/>
        <dbReference type="EC" id="6.3.4.21"/>
    </reaction>
</comment>
<dbReference type="CDD" id="cd01570">
    <property type="entry name" value="NAPRTase_A"/>
    <property type="match status" value="1"/>
</dbReference>
<evidence type="ECO:0000256" key="7">
    <source>
        <dbReference type="ARBA" id="ARBA00022679"/>
    </source>
</evidence>
<dbReference type="PANTHER" id="PTHR11098">
    <property type="entry name" value="NICOTINATE PHOSPHORIBOSYLTRANSFERASE"/>
    <property type="match status" value="1"/>
</dbReference>
<protein>
    <recommendedName>
        <fullName evidence="3 9">Nicotinate phosphoribosyltransferase</fullName>
        <ecNumber evidence="3 9">6.3.4.21</ecNumber>
    </recommendedName>
</protein>
<dbReference type="SUPFAM" id="SSF51690">
    <property type="entry name" value="Nicotinate/Quinolinate PRTase C-terminal domain-like"/>
    <property type="match status" value="1"/>
</dbReference>
<dbReference type="GO" id="GO:0016757">
    <property type="term" value="F:glycosyltransferase activity"/>
    <property type="evidence" value="ECO:0007669"/>
    <property type="project" value="UniProtKB-KW"/>
</dbReference>
<dbReference type="PANTHER" id="PTHR11098:SF1">
    <property type="entry name" value="NICOTINATE PHOSPHORIBOSYLTRANSFERASE"/>
    <property type="match status" value="1"/>
</dbReference>
<evidence type="ECO:0000256" key="1">
    <source>
        <dbReference type="ARBA" id="ARBA00004952"/>
    </source>
</evidence>
<dbReference type="PIRSF" id="PIRSF000484">
    <property type="entry name" value="NAPRT"/>
    <property type="match status" value="1"/>
</dbReference>
<evidence type="ECO:0000313" key="13">
    <source>
        <dbReference type="EMBL" id="MEY8245436.1"/>
    </source>
</evidence>
<dbReference type="GO" id="GO:0004516">
    <property type="term" value="F:nicotinate phosphoribosyltransferase activity"/>
    <property type="evidence" value="ECO:0007669"/>
    <property type="project" value="UniProtKB-EC"/>
</dbReference>
<dbReference type="InterPro" id="IPR041525">
    <property type="entry name" value="N/Namide_PRibTrfase"/>
</dbReference>
<evidence type="ECO:0000259" key="10">
    <source>
        <dbReference type="Pfam" id="PF04095"/>
    </source>
</evidence>
<keyword evidence="13" id="KW-0328">Glycosyltransferase</keyword>
<dbReference type="InterPro" id="IPR007229">
    <property type="entry name" value="Nic_PRibTrfase-Fam"/>
</dbReference>
<comment type="similarity">
    <text evidence="2 9">Belongs to the NAPRTase family.</text>
</comment>
<accession>A0ABV4CXS0</accession>
<gene>
    <name evidence="13" type="ORF">AAK873_07380</name>
</gene>
<dbReference type="Gene3D" id="3.20.140.10">
    <property type="entry name" value="nicotinate phosphoribosyltransferase"/>
    <property type="match status" value="1"/>
</dbReference>
<dbReference type="Gene3D" id="3.20.20.70">
    <property type="entry name" value="Aldolase class I"/>
    <property type="match status" value="1"/>
</dbReference>
<keyword evidence="5 9" id="KW-0436">Ligase</keyword>
<comment type="pathway">
    <text evidence="1 9">Cofactor biosynthesis; NAD(+) biosynthesis; nicotinate D-ribonucleotide from nicotinate: step 1/1.</text>
</comment>
<dbReference type="InterPro" id="IPR013785">
    <property type="entry name" value="Aldolase_TIM"/>
</dbReference>